<feature type="transmembrane region" description="Helical" evidence="7">
    <location>
        <begin position="438"/>
        <end position="460"/>
    </location>
</feature>
<dbReference type="Pfam" id="PF07690">
    <property type="entry name" value="MFS_1"/>
    <property type="match status" value="1"/>
</dbReference>
<organism evidence="9 10">
    <name type="scientific">Octopus vulgaris</name>
    <name type="common">Common octopus</name>
    <dbReference type="NCBI Taxonomy" id="6645"/>
    <lineage>
        <taxon>Eukaryota</taxon>
        <taxon>Metazoa</taxon>
        <taxon>Spiralia</taxon>
        <taxon>Lophotrochozoa</taxon>
        <taxon>Mollusca</taxon>
        <taxon>Cephalopoda</taxon>
        <taxon>Coleoidea</taxon>
        <taxon>Octopodiformes</taxon>
        <taxon>Octopoda</taxon>
        <taxon>Incirrata</taxon>
        <taxon>Octopodidae</taxon>
        <taxon>Octopus</taxon>
    </lineage>
</organism>
<evidence type="ECO:0000256" key="5">
    <source>
        <dbReference type="ARBA" id="ARBA00022989"/>
    </source>
</evidence>
<dbReference type="FunFam" id="1.20.1250.20:FF:000423">
    <property type="entry name" value="Putative inorganic phosphate cotransporter-like Protein"/>
    <property type="match status" value="1"/>
</dbReference>
<dbReference type="Proteomes" id="UP001162480">
    <property type="component" value="Chromosome 24"/>
</dbReference>
<evidence type="ECO:0000256" key="4">
    <source>
        <dbReference type="ARBA" id="ARBA00022847"/>
    </source>
</evidence>
<dbReference type="PANTHER" id="PTHR11662">
    <property type="entry name" value="SOLUTE CARRIER FAMILY 17"/>
    <property type="match status" value="1"/>
</dbReference>
<sequence>MSKLNEFVSHYGSCRWRLCYVSFFALLLMQTLRVDLSMSLVCMLKTPNRTTDEVDLTRNNEHCSRLDNRTSNGENFEGEFEWGNTLQSNMLAGYYYGYIITNLLGGVLADKYGGKRVMGASIFSASLLTILHPSLTRISGYFTLVLRILTGLVSGPMCPAVLSLWGRWAPPLENSVLVAVSFSGLLIGSILGLSISGFLCVYGFDNGWGSIFYIFGGISLVFSCVWFYVVYDTPDVHPTISDKERSYLNKTIIHKGQVKSVPWKRIMCTPAVWALIIAHTFYNWTIISFQLLLPLYMKEALNIDTKSNGLMSSAPFIGQFAAVQFCGRFADILRSKNYLSTRSVRVLFQSICFLGSASLLIAIGFLDCEQTTLAGILFLFTGICLAFYIGGFNVNHVDIAPRYAGVLIGITNTFGSLPGFLAPLSSKALTPNGTQEEWQIVLALCAALSVFGTIMFAILASGDVQEWAKSQEMPNSSSKAEES</sequence>
<reference evidence="9" key="1">
    <citation type="submission" date="2023-08" db="EMBL/GenBank/DDBJ databases">
        <authorList>
            <person name="Alioto T."/>
            <person name="Alioto T."/>
            <person name="Gomez Garrido J."/>
        </authorList>
    </citation>
    <scope>NUCLEOTIDE SEQUENCE</scope>
</reference>
<feature type="transmembrane region" description="Helical" evidence="7">
    <location>
        <begin position="346"/>
        <end position="366"/>
    </location>
</feature>
<dbReference type="SUPFAM" id="SSF103473">
    <property type="entry name" value="MFS general substrate transporter"/>
    <property type="match status" value="1"/>
</dbReference>
<keyword evidence="3 7" id="KW-0812">Transmembrane</keyword>
<evidence type="ECO:0000313" key="10">
    <source>
        <dbReference type="Proteomes" id="UP001162480"/>
    </source>
</evidence>
<dbReference type="GO" id="GO:0016020">
    <property type="term" value="C:membrane"/>
    <property type="evidence" value="ECO:0007669"/>
    <property type="project" value="UniProtKB-SubCell"/>
</dbReference>
<comment type="subcellular location">
    <subcellularLocation>
        <location evidence="1">Membrane</location>
        <topology evidence="1">Multi-pass membrane protein</topology>
    </subcellularLocation>
</comment>
<dbReference type="GO" id="GO:0015293">
    <property type="term" value="F:symporter activity"/>
    <property type="evidence" value="ECO:0007669"/>
    <property type="project" value="UniProtKB-KW"/>
</dbReference>
<keyword evidence="4" id="KW-0769">Symport</keyword>
<feature type="transmembrane region" description="Helical" evidence="7">
    <location>
        <begin position="210"/>
        <end position="231"/>
    </location>
</feature>
<evidence type="ECO:0000313" key="9">
    <source>
        <dbReference type="EMBL" id="CAI9739908.1"/>
    </source>
</evidence>
<feature type="transmembrane region" description="Helical" evidence="7">
    <location>
        <begin position="372"/>
        <end position="391"/>
    </location>
</feature>
<evidence type="ECO:0000256" key="3">
    <source>
        <dbReference type="ARBA" id="ARBA00022692"/>
    </source>
</evidence>
<dbReference type="AlphaFoldDB" id="A0AA36BSQ4"/>
<feature type="transmembrane region" description="Helical" evidence="7">
    <location>
        <begin position="141"/>
        <end position="165"/>
    </location>
</feature>
<feature type="transmembrane region" description="Helical" evidence="7">
    <location>
        <begin position="92"/>
        <end position="110"/>
    </location>
</feature>
<feature type="transmembrane region" description="Helical" evidence="7">
    <location>
        <begin position="177"/>
        <end position="204"/>
    </location>
</feature>
<keyword evidence="10" id="KW-1185">Reference proteome</keyword>
<dbReference type="Gene3D" id="1.20.1250.20">
    <property type="entry name" value="MFS general substrate transporter like domains"/>
    <property type="match status" value="2"/>
</dbReference>
<evidence type="ECO:0000256" key="2">
    <source>
        <dbReference type="ARBA" id="ARBA00022448"/>
    </source>
</evidence>
<evidence type="ECO:0000256" key="7">
    <source>
        <dbReference type="SAM" id="Phobius"/>
    </source>
</evidence>
<keyword evidence="6 7" id="KW-0472">Membrane</keyword>
<feature type="transmembrane region" description="Helical" evidence="7">
    <location>
        <begin position="272"/>
        <end position="296"/>
    </location>
</feature>
<name>A0AA36BSQ4_OCTVU</name>
<dbReference type="PANTHER" id="PTHR11662:SF399">
    <property type="entry name" value="FI19708P1-RELATED"/>
    <property type="match status" value="1"/>
</dbReference>
<evidence type="ECO:0000256" key="6">
    <source>
        <dbReference type="ARBA" id="ARBA00023136"/>
    </source>
</evidence>
<evidence type="ECO:0000256" key="1">
    <source>
        <dbReference type="ARBA" id="ARBA00004141"/>
    </source>
</evidence>
<dbReference type="InterPro" id="IPR020846">
    <property type="entry name" value="MFS_dom"/>
</dbReference>
<feature type="domain" description="Major facilitator superfamily (MFS) profile" evidence="8">
    <location>
        <begin position="23"/>
        <end position="464"/>
    </location>
</feature>
<keyword evidence="2" id="KW-0813">Transport</keyword>
<protein>
    <submittedName>
        <fullName evidence="9">Uncharacterized transporter slc-17.2-like-like</fullName>
    </submittedName>
</protein>
<keyword evidence="5 7" id="KW-1133">Transmembrane helix</keyword>
<dbReference type="InterPro" id="IPR011701">
    <property type="entry name" value="MFS"/>
</dbReference>
<evidence type="ECO:0000259" key="8">
    <source>
        <dbReference type="PROSITE" id="PS50850"/>
    </source>
</evidence>
<dbReference type="GO" id="GO:0006820">
    <property type="term" value="P:monoatomic anion transport"/>
    <property type="evidence" value="ECO:0007669"/>
    <property type="project" value="TreeGrafter"/>
</dbReference>
<proteinExistence type="predicted"/>
<dbReference type="InterPro" id="IPR036259">
    <property type="entry name" value="MFS_trans_sf"/>
</dbReference>
<accession>A0AA36BSQ4</accession>
<dbReference type="PROSITE" id="PS50850">
    <property type="entry name" value="MFS"/>
    <property type="match status" value="1"/>
</dbReference>
<gene>
    <name evidence="9" type="ORF">OCTVUL_1B015783</name>
</gene>
<dbReference type="EMBL" id="OX597837">
    <property type="protein sequence ID" value="CAI9739908.1"/>
    <property type="molecule type" value="Genomic_DNA"/>
</dbReference>
<feature type="transmembrane region" description="Helical" evidence="7">
    <location>
        <begin position="403"/>
        <end position="426"/>
    </location>
</feature>
<dbReference type="InterPro" id="IPR050382">
    <property type="entry name" value="MFS_Na/Anion_cotransporter"/>
</dbReference>
<dbReference type="FunFam" id="1.20.1250.20:FF:000003">
    <property type="entry name" value="Solute carrier family 17 member 3"/>
    <property type="match status" value="1"/>
</dbReference>